<evidence type="ECO:0000313" key="2">
    <source>
        <dbReference type="Proteomes" id="UP000190367"/>
    </source>
</evidence>
<dbReference type="Proteomes" id="UP000190367">
    <property type="component" value="Unassembled WGS sequence"/>
</dbReference>
<evidence type="ECO:0008006" key="3">
    <source>
        <dbReference type="Google" id="ProtNLM"/>
    </source>
</evidence>
<keyword evidence="2" id="KW-1185">Reference proteome</keyword>
<name>A0A1T4MMH1_9BACT</name>
<organism evidence="1 2">
    <name type="scientific">Chitinophaga eiseniae</name>
    <dbReference type="NCBI Taxonomy" id="634771"/>
    <lineage>
        <taxon>Bacteria</taxon>
        <taxon>Pseudomonadati</taxon>
        <taxon>Bacteroidota</taxon>
        <taxon>Chitinophagia</taxon>
        <taxon>Chitinophagales</taxon>
        <taxon>Chitinophagaceae</taxon>
        <taxon>Chitinophaga</taxon>
    </lineage>
</organism>
<proteinExistence type="predicted"/>
<dbReference type="RefSeq" id="WP_078667780.1">
    <property type="nucleotide sequence ID" value="NZ_FUWZ01000001.1"/>
</dbReference>
<reference evidence="2" key="1">
    <citation type="submission" date="2017-02" db="EMBL/GenBank/DDBJ databases">
        <authorList>
            <person name="Varghese N."/>
            <person name="Submissions S."/>
        </authorList>
    </citation>
    <scope>NUCLEOTIDE SEQUENCE [LARGE SCALE GENOMIC DNA]</scope>
    <source>
        <strain evidence="2">DSM 22224</strain>
    </source>
</reference>
<gene>
    <name evidence="1" type="ORF">SAMN04488128_1011164</name>
</gene>
<protein>
    <recommendedName>
        <fullName evidence="3">20S proteasome, alpha and beta subunits</fullName>
    </recommendedName>
</protein>
<dbReference type="AlphaFoldDB" id="A0A1T4MMH1"/>
<accession>A0A1T4MMH1</accession>
<dbReference type="EMBL" id="FUWZ01000001">
    <property type="protein sequence ID" value="SJZ67908.1"/>
    <property type="molecule type" value="Genomic_DNA"/>
</dbReference>
<sequence length="234" mass="26403">MSAIIAYTTKNYIVIATDTLSHTKGKDALIPCNFTSKTYYLPQQQSCFAILGFLGLAAQFYTFANEKIVAKDVGSLISICQQSFLQFLDASACPGEHVGTIYLFGYCTVKKGLRNFRLTITKSAIDIEEKGEREFFLKPEIKNTSEVMNRDIHLAQQIGELEFVKQKMIEMMGLQVAEDRELPVIEQVGIGGQIQITTMFITEQGTISYLVEMVHTFEGFDQVYEQMLRNGKRS</sequence>
<evidence type="ECO:0000313" key="1">
    <source>
        <dbReference type="EMBL" id="SJZ67908.1"/>
    </source>
</evidence>